<reference evidence="2" key="1">
    <citation type="submission" date="2023-08" db="EMBL/GenBank/DDBJ databases">
        <title>Black Yeasts Isolated from many extreme environments.</title>
        <authorList>
            <person name="Coleine C."/>
            <person name="Stajich J.E."/>
            <person name="Selbmann L."/>
        </authorList>
    </citation>
    <scope>NUCLEOTIDE SEQUENCE</scope>
    <source>
        <strain evidence="2">CCFEE 5810</strain>
    </source>
</reference>
<dbReference type="EMBL" id="JAVRQU010000003">
    <property type="protein sequence ID" value="KAK5705157.1"/>
    <property type="molecule type" value="Genomic_DNA"/>
</dbReference>
<accession>A0AAN7WHG2</accession>
<feature type="region of interest" description="Disordered" evidence="1">
    <location>
        <begin position="1"/>
        <end position="191"/>
    </location>
</feature>
<organism evidence="2 3">
    <name type="scientific">Elasticomyces elasticus</name>
    <dbReference type="NCBI Taxonomy" id="574655"/>
    <lineage>
        <taxon>Eukaryota</taxon>
        <taxon>Fungi</taxon>
        <taxon>Dikarya</taxon>
        <taxon>Ascomycota</taxon>
        <taxon>Pezizomycotina</taxon>
        <taxon>Dothideomycetes</taxon>
        <taxon>Dothideomycetidae</taxon>
        <taxon>Mycosphaerellales</taxon>
        <taxon>Teratosphaeriaceae</taxon>
        <taxon>Elasticomyces</taxon>
    </lineage>
</organism>
<proteinExistence type="predicted"/>
<evidence type="ECO:0000313" key="2">
    <source>
        <dbReference type="EMBL" id="KAK5705157.1"/>
    </source>
</evidence>
<evidence type="ECO:0000256" key="1">
    <source>
        <dbReference type="SAM" id="MobiDB-lite"/>
    </source>
</evidence>
<sequence length="191" mass="19883">MSGYPPQDDDYEYDAREAFGDDLDAEMSRDLTPQAQGGSEGLASPGMDGIRDGAPFDDGMYDDMERERAGTPSPMQQPESSMGSASMGSTSGASSSLSPSDMDYSDDDADSPLQGMGGSSLDGSLLNSGFAGGPPEARDHMPTPPPPAVQEQDDDPGVGSSHGGSAQPFDPSMFTTSVSPRPDDDEDDGYY</sequence>
<feature type="compositionally biased region" description="Low complexity" evidence="1">
    <location>
        <begin position="80"/>
        <end position="102"/>
    </location>
</feature>
<dbReference type="Proteomes" id="UP001310594">
    <property type="component" value="Unassembled WGS sequence"/>
</dbReference>
<evidence type="ECO:0000313" key="3">
    <source>
        <dbReference type="Proteomes" id="UP001310594"/>
    </source>
</evidence>
<comment type="caution">
    <text evidence="2">The sequence shown here is derived from an EMBL/GenBank/DDBJ whole genome shotgun (WGS) entry which is preliminary data.</text>
</comment>
<name>A0AAN7WHG2_9PEZI</name>
<dbReference type="AlphaFoldDB" id="A0AAN7WHG2"/>
<gene>
    <name evidence="2" type="ORF">LTR97_002274</name>
</gene>
<protein>
    <submittedName>
        <fullName evidence="2">Uncharacterized protein</fullName>
    </submittedName>
</protein>